<evidence type="ECO:0000313" key="5">
    <source>
        <dbReference type="Proteomes" id="UP001163046"/>
    </source>
</evidence>
<feature type="chain" id="PRO_5040750731" description="Transcobalamin-like C-terminal domain-containing protein" evidence="2">
    <location>
        <begin position="24"/>
        <end position="505"/>
    </location>
</feature>
<feature type="domain" description="Transcobalamin-like C-terminal" evidence="3">
    <location>
        <begin position="207"/>
        <end position="294"/>
    </location>
</feature>
<evidence type="ECO:0000256" key="1">
    <source>
        <dbReference type="SAM" id="MobiDB-lite"/>
    </source>
</evidence>
<dbReference type="Pfam" id="PF14478">
    <property type="entry name" value="DUF4430"/>
    <property type="match status" value="1"/>
</dbReference>
<dbReference type="OrthoDB" id="6084164at2759"/>
<sequence length="505" mass="55359">MKISSAILFLGFVFCSFSNSRQAQLRERRSSHGHVPASMITVTLKLEMDVSSVGKTVPASYVTKVQNGTVLVDILNKAAGDETTGSFNKYNSTYYGNMKYQGYLITGMNGTQNNQTAGTYWSLFDEQSGGLPSCGVSSYVPRNGSTSIFRYTANSKDNSTVTGYCNPALSFAQVPPSAITVTIELDWDVTSVGKPIPAPYTTMVTNGTVLLDIMNKAAIQNNNGPFNKYISTYSAGRFAGRSYRGHFITAMDGISQDPKTDTYWMIYDKETGKTTPLGVDQYKPQNGSSTIFRLVEGATHESTTESSETATEPNSGSKFVGVGVGKQAGKVYRTTKMKTSVVLWLGIFCTLSTAQLRERRSSPQPSEITVTLKFDWNVSAFGKPIPASYVTNVQNGTVLLDILNKAAGDDKQGPFNKYDSTYYGGLGYLITAMNGMQATNHYWVIVDEQPGRRHPCGVSFYVPRNNSTTIFRFIKHSPSQQFTQNVSGYCIVALPMVRYHPLQSQ</sequence>
<evidence type="ECO:0000259" key="3">
    <source>
        <dbReference type="Pfam" id="PF14478"/>
    </source>
</evidence>
<keyword evidence="2" id="KW-0732">Signal</keyword>
<dbReference type="PANTHER" id="PTHR10559:SF18">
    <property type="entry name" value="TRANSCOBALAMIN II"/>
    <property type="match status" value="1"/>
</dbReference>
<feature type="signal peptide" evidence="2">
    <location>
        <begin position="1"/>
        <end position="23"/>
    </location>
</feature>
<dbReference type="Gene3D" id="2.170.130.30">
    <property type="match status" value="3"/>
</dbReference>
<evidence type="ECO:0000256" key="2">
    <source>
        <dbReference type="SAM" id="SignalP"/>
    </source>
</evidence>
<evidence type="ECO:0000313" key="4">
    <source>
        <dbReference type="EMBL" id="KAJ7393227.1"/>
    </source>
</evidence>
<reference evidence="4" key="1">
    <citation type="submission" date="2023-01" db="EMBL/GenBank/DDBJ databases">
        <title>Genome assembly of the deep-sea coral Lophelia pertusa.</title>
        <authorList>
            <person name="Herrera S."/>
            <person name="Cordes E."/>
        </authorList>
    </citation>
    <scope>NUCLEOTIDE SEQUENCE</scope>
    <source>
        <strain evidence="4">USNM1676648</strain>
        <tissue evidence="4">Polyp</tissue>
    </source>
</reference>
<accession>A0A9X0A4F4</accession>
<feature type="region of interest" description="Disordered" evidence="1">
    <location>
        <begin position="297"/>
        <end position="316"/>
    </location>
</feature>
<comment type="caution">
    <text evidence="4">The sequence shown here is derived from an EMBL/GenBank/DDBJ whole genome shotgun (WGS) entry which is preliminary data.</text>
</comment>
<proteinExistence type="predicted"/>
<gene>
    <name evidence="4" type="ORF">OS493_006196</name>
</gene>
<dbReference type="AlphaFoldDB" id="A0A9X0A4F4"/>
<keyword evidence="5" id="KW-1185">Reference proteome</keyword>
<organism evidence="4 5">
    <name type="scientific">Desmophyllum pertusum</name>
    <dbReference type="NCBI Taxonomy" id="174260"/>
    <lineage>
        <taxon>Eukaryota</taxon>
        <taxon>Metazoa</taxon>
        <taxon>Cnidaria</taxon>
        <taxon>Anthozoa</taxon>
        <taxon>Hexacorallia</taxon>
        <taxon>Scleractinia</taxon>
        <taxon>Caryophylliina</taxon>
        <taxon>Caryophylliidae</taxon>
        <taxon>Desmophyllum</taxon>
    </lineage>
</organism>
<dbReference type="PANTHER" id="PTHR10559">
    <property type="entry name" value="TRANSCOBALAMIN-1/GASTRIC INTRINSIC FACTOR"/>
    <property type="match status" value="1"/>
</dbReference>
<name>A0A9X0A4F4_9CNID</name>
<protein>
    <recommendedName>
        <fullName evidence="3">Transcobalamin-like C-terminal domain-containing protein</fullName>
    </recommendedName>
</protein>
<dbReference type="Proteomes" id="UP001163046">
    <property type="component" value="Unassembled WGS sequence"/>
</dbReference>
<dbReference type="EMBL" id="MU825398">
    <property type="protein sequence ID" value="KAJ7393227.1"/>
    <property type="molecule type" value="Genomic_DNA"/>
</dbReference>
<dbReference type="InterPro" id="IPR027954">
    <property type="entry name" value="Transcobalamin-like_C"/>
</dbReference>
<dbReference type="InterPro" id="IPR051588">
    <property type="entry name" value="Cobalamin_Transport"/>
</dbReference>